<dbReference type="GO" id="GO:0005886">
    <property type="term" value="C:plasma membrane"/>
    <property type="evidence" value="ECO:0007669"/>
    <property type="project" value="TreeGrafter"/>
</dbReference>
<evidence type="ECO:0000256" key="5">
    <source>
        <dbReference type="ARBA" id="ARBA00023136"/>
    </source>
</evidence>
<evidence type="ECO:0000256" key="4">
    <source>
        <dbReference type="ARBA" id="ARBA00022989"/>
    </source>
</evidence>
<dbReference type="EMBL" id="LSMT01000467">
    <property type="protein sequence ID" value="PFX17530.1"/>
    <property type="molecule type" value="Genomic_DNA"/>
</dbReference>
<dbReference type="PRINTS" id="PR00249">
    <property type="entry name" value="GPCRSECRETIN"/>
</dbReference>
<keyword evidence="5 6" id="KW-0472">Membrane</keyword>
<dbReference type="InterPro" id="IPR000203">
    <property type="entry name" value="GPS"/>
</dbReference>
<evidence type="ECO:0000313" key="9">
    <source>
        <dbReference type="Proteomes" id="UP000225706"/>
    </source>
</evidence>
<reference evidence="9" key="1">
    <citation type="journal article" date="2017" name="bioRxiv">
        <title>Comparative analysis of the genomes of Stylophora pistillata and Acropora digitifera provides evidence for extensive differences between species of corals.</title>
        <authorList>
            <person name="Voolstra C.R."/>
            <person name="Li Y."/>
            <person name="Liew Y.J."/>
            <person name="Baumgarten S."/>
            <person name="Zoccola D."/>
            <person name="Flot J.-F."/>
            <person name="Tambutte S."/>
            <person name="Allemand D."/>
            <person name="Aranda M."/>
        </authorList>
    </citation>
    <scope>NUCLEOTIDE SEQUENCE [LARGE SCALE GENOMIC DNA]</scope>
</reference>
<gene>
    <name evidence="8" type="primary">lat-2</name>
    <name evidence="8" type="ORF">AWC38_SpisGene18132</name>
</gene>
<dbReference type="PANTHER" id="PTHR12011:SF347">
    <property type="entry name" value="FI21270P1-RELATED"/>
    <property type="match status" value="1"/>
</dbReference>
<keyword evidence="2 6" id="KW-0812">Transmembrane</keyword>
<dbReference type="PROSITE" id="PS00650">
    <property type="entry name" value="G_PROTEIN_RECEP_F2_2"/>
    <property type="match status" value="1"/>
</dbReference>
<feature type="transmembrane region" description="Helical" evidence="6">
    <location>
        <begin position="263"/>
        <end position="286"/>
    </location>
</feature>
<evidence type="ECO:0000313" key="8">
    <source>
        <dbReference type="EMBL" id="PFX17530.1"/>
    </source>
</evidence>
<evidence type="ECO:0000256" key="1">
    <source>
        <dbReference type="ARBA" id="ARBA00004141"/>
    </source>
</evidence>
<dbReference type="Gene3D" id="1.20.1070.10">
    <property type="entry name" value="Rhodopsin 7-helix transmembrane proteins"/>
    <property type="match status" value="2"/>
</dbReference>
<feature type="domain" description="G-protein coupled receptors family 2 profile 2" evidence="7">
    <location>
        <begin position="160"/>
        <end position="385"/>
    </location>
</feature>
<keyword evidence="9" id="KW-1185">Reference proteome</keyword>
<accession>A0A2B4RM01</accession>
<dbReference type="PANTHER" id="PTHR12011">
    <property type="entry name" value="ADHESION G-PROTEIN COUPLED RECEPTOR"/>
    <property type="match status" value="1"/>
</dbReference>
<dbReference type="InterPro" id="IPR017983">
    <property type="entry name" value="GPCR_2_secretin-like_CS"/>
</dbReference>
<keyword evidence="3" id="KW-0732">Signal</keyword>
<dbReference type="InterPro" id="IPR046338">
    <property type="entry name" value="GAIN_dom_sf"/>
</dbReference>
<comment type="subcellular location">
    <subcellularLocation>
        <location evidence="1">Membrane</location>
        <topology evidence="1">Multi-pass membrane protein</topology>
    </subcellularLocation>
</comment>
<dbReference type="InterPro" id="IPR000832">
    <property type="entry name" value="GPCR_2_secretin-like"/>
</dbReference>
<dbReference type="InterPro" id="IPR017981">
    <property type="entry name" value="GPCR_2-like_7TM"/>
</dbReference>
<comment type="caution">
    <text evidence="8">The sequence shown here is derived from an EMBL/GenBank/DDBJ whole genome shotgun (WGS) entry which is preliminary data.</text>
</comment>
<feature type="transmembrane region" description="Helical" evidence="6">
    <location>
        <begin position="221"/>
        <end position="243"/>
    </location>
</feature>
<dbReference type="GO" id="GO:0004930">
    <property type="term" value="F:G protein-coupled receptor activity"/>
    <property type="evidence" value="ECO:0007669"/>
    <property type="project" value="InterPro"/>
</dbReference>
<feature type="transmembrane region" description="Helical" evidence="6">
    <location>
        <begin position="197"/>
        <end position="214"/>
    </location>
</feature>
<evidence type="ECO:0000259" key="7">
    <source>
        <dbReference type="PROSITE" id="PS50261"/>
    </source>
</evidence>
<sequence>MNEKCNFLLQEAVRVFEDFTDQYLNITKSLKGKIGIMEDKIKRKSIFAVASAFENFVLKYGKYYLDGTKPSTNITSENMGSVIAVCVYKGLHDLLLRNKSIGDEKHYSSPDGFSGDGCRVVQTESNSEETVCSCNHLTHFAVLVDFSSGTELSTKDITILEIITYVGLSLSILGMLLTIALYFSLTDIKKPLSQMRISLALALGTGQIVFLAGIKASESMALCATMAVLMQYFMMAAFCWMLAEGIYLYLLVVKVYNIRVKMHMYHVISWGLPLVVVAISLSIAAWKDGIESYTSDEYYSPREWQKKGTELSSQLAPNPKFSVNRPDRITVISLGIKASVVMVPLLGVTWLFGLLSPLHKAFTYTFTILNSTQGFLIFLLHCVRDSQIRERFKRKVNTFFQSASNHGKSTRKKSQAEGKAELFAGVRQLINQALEACLAERYQGSIICEQQLADEHLKGLRFGAEPGNVEELAVCPYPNVYTVRAVLALEIAVGDAEAMVAAEFQQSLPILV</sequence>
<dbReference type="Pfam" id="PF01825">
    <property type="entry name" value="GPS"/>
    <property type="match status" value="1"/>
</dbReference>
<dbReference type="PROSITE" id="PS50261">
    <property type="entry name" value="G_PROTEIN_RECEP_F2_4"/>
    <property type="match status" value="1"/>
</dbReference>
<keyword evidence="4 6" id="KW-1133">Transmembrane helix</keyword>
<evidence type="ECO:0000256" key="6">
    <source>
        <dbReference type="SAM" id="Phobius"/>
    </source>
</evidence>
<feature type="transmembrane region" description="Helical" evidence="6">
    <location>
        <begin position="361"/>
        <end position="383"/>
    </location>
</feature>
<name>A0A2B4RM01_STYPI</name>
<dbReference type="OrthoDB" id="5945105at2759"/>
<dbReference type="Proteomes" id="UP000225706">
    <property type="component" value="Unassembled WGS sequence"/>
</dbReference>
<evidence type="ECO:0000256" key="2">
    <source>
        <dbReference type="ARBA" id="ARBA00022692"/>
    </source>
</evidence>
<dbReference type="Pfam" id="PF00002">
    <property type="entry name" value="7tm_2"/>
    <property type="match status" value="2"/>
</dbReference>
<feature type="transmembrane region" description="Helical" evidence="6">
    <location>
        <begin position="162"/>
        <end position="185"/>
    </location>
</feature>
<protein>
    <submittedName>
        <fullName evidence="8">Latrophilin-like protein LAT-2</fullName>
    </submittedName>
</protein>
<dbReference type="Gene3D" id="2.60.220.50">
    <property type="match status" value="1"/>
</dbReference>
<evidence type="ECO:0000256" key="3">
    <source>
        <dbReference type="ARBA" id="ARBA00022729"/>
    </source>
</evidence>
<proteinExistence type="predicted"/>
<organism evidence="8 9">
    <name type="scientific">Stylophora pistillata</name>
    <name type="common">Smooth cauliflower coral</name>
    <dbReference type="NCBI Taxonomy" id="50429"/>
    <lineage>
        <taxon>Eukaryota</taxon>
        <taxon>Metazoa</taxon>
        <taxon>Cnidaria</taxon>
        <taxon>Anthozoa</taxon>
        <taxon>Hexacorallia</taxon>
        <taxon>Scleractinia</taxon>
        <taxon>Astrocoeniina</taxon>
        <taxon>Pocilloporidae</taxon>
        <taxon>Stylophora</taxon>
    </lineage>
</organism>
<dbReference type="GO" id="GO:0007166">
    <property type="term" value="P:cell surface receptor signaling pathway"/>
    <property type="evidence" value="ECO:0007669"/>
    <property type="project" value="InterPro"/>
</dbReference>
<dbReference type="AlphaFoldDB" id="A0A2B4RM01"/>